<dbReference type="EMBL" id="PCSU01000056">
    <property type="protein sequence ID" value="PIP56415.1"/>
    <property type="molecule type" value="Genomic_DNA"/>
</dbReference>
<dbReference type="Proteomes" id="UP000228495">
    <property type="component" value="Unassembled WGS sequence"/>
</dbReference>
<name>A0A2H0BFH9_UNCKA</name>
<accession>A0A2H0BFH9</accession>
<gene>
    <name evidence="1" type="ORF">COX05_03210</name>
</gene>
<reference evidence="1 2" key="1">
    <citation type="submission" date="2017-09" db="EMBL/GenBank/DDBJ databases">
        <title>Depth-based differentiation of microbial function through sediment-hosted aquifers and enrichment of novel symbionts in the deep terrestrial subsurface.</title>
        <authorList>
            <person name="Probst A.J."/>
            <person name="Ladd B."/>
            <person name="Jarett J.K."/>
            <person name="Geller-Mcgrath D.E."/>
            <person name="Sieber C.M."/>
            <person name="Emerson J.B."/>
            <person name="Anantharaman K."/>
            <person name="Thomas B.C."/>
            <person name="Malmstrom R."/>
            <person name="Stieglmeier M."/>
            <person name="Klingl A."/>
            <person name="Woyke T."/>
            <person name="Ryan C.M."/>
            <person name="Banfield J.F."/>
        </authorList>
    </citation>
    <scope>NUCLEOTIDE SEQUENCE [LARGE SCALE GENOMIC DNA]</scope>
    <source>
        <strain evidence="1">CG22_combo_CG10-13_8_21_14_all_39_12</strain>
    </source>
</reference>
<comment type="caution">
    <text evidence="1">The sequence shown here is derived from an EMBL/GenBank/DDBJ whole genome shotgun (WGS) entry which is preliminary data.</text>
</comment>
<sequence>MEEIQTKQVPCLDCDSTLEVVDDIEIGDILVCEGCGVELEVVNNNPTELDYLYVQK</sequence>
<dbReference type="Pfam" id="PF21344">
    <property type="entry name" value="Zn_ribbon_LysW"/>
    <property type="match status" value="1"/>
</dbReference>
<dbReference type="AlphaFoldDB" id="A0A2H0BFH9"/>
<evidence type="ECO:0000313" key="2">
    <source>
        <dbReference type="Proteomes" id="UP000228495"/>
    </source>
</evidence>
<proteinExistence type="predicted"/>
<evidence type="ECO:0000313" key="1">
    <source>
        <dbReference type="EMBL" id="PIP56415.1"/>
    </source>
</evidence>
<dbReference type="InterPro" id="IPR005906">
    <property type="entry name" value="LysW"/>
</dbReference>
<organism evidence="1 2">
    <name type="scientific">candidate division WWE3 bacterium CG22_combo_CG10-13_8_21_14_all_39_12</name>
    <dbReference type="NCBI Taxonomy" id="1975094"/>
    <lineage>
        <taxon>Bacteria</taxon>
        <taxon>Katanobacteria</taxon>
    </lineage>
</organism>
<protein>
    <submittedName>
        <fullName evidence="1">Lysine biosynthesis protein LysW</fullName>
    </submittedName>
</protein>
<dbReference type="Gene3D" id="2.20.28.160">
    <property type="match status" value="1"/>
</dbReference>